<dbReference type="Gene3D" id="1.10.287.1490">
    <property type="match status" value="1"/>
</dbReference>
<evidence type="ECO:0000313" key="5">
    <source>
        <dbReference type="Proteomes" id="UP000240883"/>
    </source>
</evidence>
<name>A0A2T2NDC5_CORCC</name>
<protein>
    <submittedName>
        <fullName evidence="4">Uncharacterized protein</fullName>
    </submittedName>
</protein>
<evidence type="ECO:0000256" key="2">
    <source>
        <dbReference type="SAM" id="MobiDB-lite"/>
    </source>
</evidence>
<keyword evidence="3" id="KW-1133">Transmembrane helix</keyword>
<evidence type="ECO:0000256" key="3">
    <source>
        <dbReference type="SAM" id="Phobius"/>
    </source>
</evidence>
<feature type="coiled-coil region" evidence="1">
    <location>
        <begin position="342"/>
        <end position="376"/>
    </location>
</feature>
<dbReference type="AlphaFoldDB" id="A0A2T2NDC5"/>
<keyword evidence="5" id="KW-1185">Reference proteome</keyword>
<proteinExistence type="predicted"/>
<dbReference type="EMBL" id="KZ678140">
    <property type="protein sequence ID" value="PSN63048.1"/>
    <property type="molecule type" value="Genomic_DNA"/>
</dbReference>
<dbReference type="STRING" id="1448308.A0A2T2NDC5"/>
<sequence>MENLFGMRYPPLRQQRQRMFFSPPPMVEKSSHSRAGDIIYTLAIAAICTVICVVTINLIGEYLYYSARTRLERSEQERSALFKKAASLEKEITTLQDNNTALVEEVASLKNNSAALTKEVTSLQSNTSVLRSGLTGLRAKNASLDRENTFWRDKHRVLQEKIVELNKLSAKRMEQAEQSAIALHKLREEKPAMFFHKQDLTEREKLKSERERLVKSWMQGLQVRKENRDTVSEDSRPQAEIRKGEDDFSTKDMDDYVKGWAKKHREIKEERDGLAKRIKDLEKTCDDCKTRAQKANQKARAEAQRTREVYDRDITFKNRQIAELNQKIRNRDGQIHTVDKTLVECEARRKALAVELKESKEREQAIAAELRDAKDKVSKMAEGLDDDDLYRWAIEFVGPDEAPSEGEWEEVSA</sequence>
<keyword evidence="3" id="KW-0812">Transmembrane</keyword>
<organism evidence="4 5">
    <name type="scientific">Corynespora cassiicola Philippines</name>
    <dbReference type="NCBI Taxonomy" id="1448308"/>
    <lineage>
        <taxon>Eukaryota</taxon>
        <taxon>Fungi</taxon>
        <taxon>Dikarya</taxon>
        <taxon>Ascomycota</taxon>
        <taxon>Pezizomycotina</taxon>
        <taxon>Dothideomycetes</taxon>
        <taxon>Pleosporomycetidae</taxon>
        <taxon>Pleosporales</taxon>
        <taxon>Corynesporascaceae</taxon>
        <taxon>Corynespora</taxon>
    </lineage>
</organism>
<keyword evidence="3" id="KW-0472">Membrane</keyword>
<accession>A0A2T2NDC5</accession>
<evidence type="ECO:0000256" key="1">
    <source>
        <dbReference type="SAM" id="Coils"/>
    </source>
</evidence>
<feature type="transmembrane region" description="Helical" evidence="3">
    <location>
        <begin position="38"/>
        <end position="64"/>
    </location>
</feature>
<gene>
    <name evidence="4" type="ORF">BS50DRAFT_576873</name>
</gene>
<feature type="coiled-coil region" evidence="1">
    <location>
        <begin position="71"/>
        <end position="126"/>
    </location>
</feature>
<feature type="region of interest" description="Disordered" evidence="2">
    <location>
        <begin position="225"/>
        <end position="248"/>
    </location>
</feature>
<keyword evidence="1" id="KW-0175">Coiled coil</keyword>
<feature type="coiled-coil region" evidence="1">
    <location>
        <begin position="264"/>
        <end position="309"/>
    </location>
</feature>
<reference evidence="4 5" key="1">
    <citation type="journal article" date="2018" name="Front. Microbiol.">
        <title>Genome-Wide Analysis of Corynespora cassiicola Leaf Fall Disease Putative Effectors.</title>
        <authorList>
            <person name="Lopez D."/>
            <person name="Ribeiro S."/>
            <person name="Label P."/>
            <person name="Fumanal B."/>
            <person name="Venisse J.S."/>
            <person name="Kohler A."/>
            <person name="de Oliveira R.R."/>
            <person name="Labutti K."/>
            <person name="Lipzen A."/>
            <person name="Lail K."/>
            <person name="Bauer D."/>
            <person name="Ohm R.A."/>
            <person name="Barry K.W."/>
            <person name="Spatafora J."/>
            <person name="Grigoriev I.V."/>
            <person name="Martin F.M."/>
            <person name="Pujade-Renaud V."/>
        </authorList>
    </citation>
    <scope>NUCLEOTIDE SEQUENCE [LARGE SCALE GENOMIC DNA]</scope>
    <source>
        <strain evidence="4 5">Philippines</strain>
    </source>
</reference>
<dbReference type="Proteomes" id="UP000240883">
    <property type="component" value="Unassembled WGS sequence"/>
</dbReference>
<evidence type="ECO:0000313" key="4">
    <source>
        <dbReference type="EMBL" id="PSN63048.1"/>
    </source>
</evidence>